<dbReference type="GO" id="GO:0030154">
    <property type="term" value="P:cell differentiation"/>
    <property type="evidence" value="ECO:0007669"/>
    <property type="project" value="TreeGrafter"/>
</dbReference>
<name>A0A498P0B7_LABRO</name>
<keyword evidence="4" id="KW-1267">Proteomics identification</keyword>
<comment type="caution">
    <text evidence="2">The sequence shown here is derived from an EMBL/GenBank/DDBJ whole genome shotgun (WGS) entry which is preliminary data.</text>
</comment>
<keyword evidence="3" id="KW-1185">Reference proteome</keyword>
<dbReference type="PANTHER" id="PTHR14038">
    <property type="entry name" value="BAT2 HLA-B-ASSOCIATED TRANSCRIPT 2"/>
    <property type="match status" value="1"/>
</dbReference>
<gene>
    <name evidence="2" type="ORF">ROHU_002014</name>
</gene>
<sequence length="205" mass="22217">MEMKPFFLSGAKRYRNLYKEHKEYKPGPIGKERSLKNRKAAKDVRQSDGEGLDKNGTRGSRDRDSSSPTKDKVPELGGDIEGMITAPSAEYSSSSKESVTDYTIPSSSLADNVPTAGTKMEESLVTPVALPHPLPIQRREALQQSSSLATVSPATVDLTLKMCEMDLKLFSGGMDVKPGTPPVSARSTTPTSSPYRCVCIQNFSA</sequence>
<proteinExistence type="evidence at protein level"/>
<evidence type="ECO:0007829" key="4">
    <source>
        <dbReference type="PeptideAtlas" id="A0A498P0B7"/>
    </source>
</evidence>
<reference evidence="2 3" key="1">
    <citation type="submission" date="2018-03" db="EMBL/GenBank/DDBJ databases">
        <title>Draft genome sequence of Rohu Carp (Labeo rohita).</title>
        <authorList>
            <person name="Das P."/>
            <person name="Kushwaha B."/>
            <person name="Joshi C.G."/>
            <person name="Kumar D."/>
            <person name="Nagpure N.S."/>
            <person name="Sahoo L."/>
            <person name="Das S.P."/>
            <person name="Bit A."/>
            <person name="Patnaik S."/>
            <person name="Meher P.K."/>
            <person name="Jayasankar P."/>
            <person name="Koringa P.G."/>
            <person name="Patel N.V."/>
            <person name="Hinsu A.T."/>
            <person name="Kumar R."/>
            <person name="Pandey M."/>
            <person name="Agarwal S."/>
            <person name="Srivastava S."/>
            <person name="Singh M."/>
            <person name="Iquebal M.A."/>
            <person name="Jaiswal S."/>
            <person name="Angadi U.B."/>
            <person name="Kumar N."/>
            <person name="Raza M."/>
            <person name="Shah T.M."/>
            <person name="Rai A."/>
            <person name="Jena J.K."/>
        </authorList>
    </citation>
    <scope>NUCLEOTIDE SEQUENCE [LARGE SCALE GENOMIC DNA]</scope>
    <source>
        <strain evidence="2">DASCIFA01</strain>
        <tissue evidence="2">Testis</tissue>
    </source>
</reference>
<organism evidence="2 3">
    <name type="scientific">Labeo rohita</name>
    <name type="common">Indian major carp</name>
    <name type="synonym">Cyprinus rohita</name>
    <dbReference type="NCBI Taxonomy" id="84645"/>
    <lineage>
        <taxon>Eukaryota</taxon>
        <taxon>Metazoa</taxon>
        <taxon>Chordata</taxon>
        <taxon>Craniata</taxon>
        <taxon>Vertebrata</taxon>
        <taxon>Euteleostomi</taxon>
        <taxon>Actinopterygii</taxon>
        <taxon>Neopterygii</taxon>
        <taxon>Teleostei</taxon>
        <taxon>Ostariophysi</taxon>
        <taxon>Cypriniformes</taxon>
        <taxon>Cyprinidae</taxon>
        <taxon>Labeoninae</taxon>
        <taxon>Labeonini</taxon>
        <taxon>Labeo</taxon>
    </lineage>
</organism>
<dbReference type="EMBL" id="QBIY01005818">
    <property type="protein sequence ID" value="RXN37488.1"/>
    <property type="molecule type" value="Genomic_DNA"/>
</dbReference>
<dbReference type="Proteomes" id="UP000290572">
    <property type="component" value="Unassembled WGS sequence"/>
</dbReference>
<accession>A0A498P0B7</accession>
<dbReference type="STRING" id="84645.A0A498P0B7"/>
<evidence type="ECO:0000313" key="2">
    <source>
        <dbReference type="EMBL" id="RXN37488.1"/>
    </source>
</evidence>
<dbReference type="PANTHER" id="PTHR14038:SF6">
    <property type="entry name" value="PROTEIN PRRC2C"/>
    <property type="match status" value="1"/>
</dbReference>
<evidence type="ECO:0000256" key="1">
    <source>
        <dbReference type="SAM" id="MobiDB-lite"/>
    </source>
</evidence>
<protein>
    <submittedName>
        <fullName evidence="2">PRRC2C isoform X1</fullName>
    </submittedName>
</protein>
<dbReference type="AlphaFoldDB" id="A0A498P0B7"/>
<evidence type="ECO:0000313" key="3">
    <source>
        <dbReference type="Proteomes" id="UP000290572"/>
    </source>
</evidence>
<feature type="compositionally biased region" description="Basic and acidic residues" evidence="1">
    <location>
        <begin position="18"/>
        <end position="74"/>
    </location>
</feature>
<feature type="region of interest" description="Disordered" evidence="1">
    <location>
        <begin position="18"/>
        <end position="107"/>
    </location>
</feature>
<dbReference type="InterPro" id="IPR033184">
    <property type="entry name" value="PRRC2"/>
</dbReference>
<feature type="compositionally biased region" description="Low complexity" evidence="1">
    <location>
        <begin position="88"/>
        <end position="97"/>
    </location>
</feature>